<comment type="cofactor">
    <cofactor evidence="3">
        <name>thiamine diphosphate</name>
        <dbReference type="ChEBI" id="CHEBI:58937"/>
    </cofactor>
</comment>
<dbReference type="InterPro" id="IPR029061">
    <property type="entry name" value="THDP-binding"/>
</dbReference>
<reference evidence="13" key="1">
    <citation type="submission" date="2014-07" db="EMBL/GenBank/DDBJ databases">
        <title>Identification of a novel salt tolerance gene in wild soybean by whole-genome sequencing.</title>
        <authorList>
            <person name="Lam H.-M."/>
            <person name="Qi X."/>
            <person name="Li M.-W."/>
            <person name="Liu X."/>
            <person name="Xie M."/>
            <person name="Ni M."/>
            <person name="Xu X."/>
        </authorList>
    </citation>
    <scope>NUCLEOTIDE SEQUENCE [LARGE SCALE GENOMIC DNA]</scope>
    <source>
        <tissue evidence="13">Root</tissue>
    </source>
</reference>
<evidence type="ECO:0000259" key="12">
    <source>
        <dbReference type="Pfam" id="PF22613"/>
    </source>
</evidence>
<keyword evidence="7" id="KW-0460">Magnesium</keyword>
<evidence type="ECO:0000256" key="2">
    <source>
        <dbReference type="ARBA" id="ARBA00001946"/>
    </source>
</evidence>
<keyword evidence="9" id="KW-0175">Coiled coil</keyword>
<evidence type="ECO:0000256" key="9">
    <source>
        <dbReference type="SAM" id="Coils"/>
    </source>
</evidence>
<evidence type="ECO:0000259" key="11">
    <source>
        <dbReference type="Pfam" id="PF02779"/>
    </source>
</evidence>
<dbReference type="EC" id="2.2.1.1" evidence="13"/>
<dbReference type="GO" id="GO:0006098">
    <property type="term" value="P:pentose-phosphate shunt"/>
    <property type="evidence" value="ECO:0007669"/>
    <property type="project" value="TreeGrafter"/>
</dbReference>
<dbReference type="EMBL" id="KN657638">
    <property type="protein sequence ID" value="KHN21709.1"/>
    <property type="molecule type" value="Genomic_DNA"/>
</dbReference>
<evidence type="ECO:0000256" key="5">
    <source>
        <dbReference type="ARBA" id="ARBA00022679"/>
    </source>
</evidence>
<dbReference type="InterPro" id="IPR033247">
    <property type="entry name" value="Transketolase_fam"/>
</dbReference>
<comment type="cofactor">
    <cofactor evidence="1">
        <name>Co(2+)</name>
        <dbReference type="ChEBI" id="CHEBI:48828"/>
    </cofactor>
</comment>
<proteinExistence type="inferred from homology"/>
<dbReference type="InterPro" id="IPR005474">
    <property type="entry name" value="Transketolase_N"/>
</dbReference>
<dbReference type="GO" id="GO:0046872">
    <property type="term" value="F:metal ion binding"/>
    <property type="evidence" value="ECO:0007669"/>
    <property type="project" value="UniProtKB-KW"/>
</dbReference>
<evidence type="ECO:0000256" key="1">
    <source>
        <dbReference type="ARBA" id="ARBA00001941"/>
    </source>
</evidence>
<dbReference type="SUPFAM" id="SSF52922">
    <property type="entry name" value="TK C-terminal domain-like"/>
    <property type="match status" value="1"/>
</dbReference>
<dbReference type="Gene3D" id="3.40.50.920">
    <property type="match status" value="1"/>
</dbReference>
<dbReference type="Pfam" id="PF00456">
    <property type="entry name" value="Transketolase_N"/>
    <property type="match status" value="1"/>
</dbReference>
<dbReference type="PANTHER" id="PTHR43522">
    <property type="entry name" value="TRANSKETOLASE"/>
    <property type="match status" value="1"/>
</dbReference>
<protein>
    <submittedName>
        <fullName evidence="13">Transketolase, chloroplastic</fullName>
        <ecNumber evidence="13">2.2.1.1</ecNumber>
    </submittedName>
</protein>
<comment type="similarity">
    <text evidence="4">Belongs to the transketolase family.</text>
</comment>
<dbReference type="SUPFAM" id="SSF52518">
    <property type="entry name" value="Thiamin diphosphate-binding fold (THDP-binding)"/>
    <property type="match status" value="2"/>
</dbReference>
<dbReference type="GO" id="GO:0004802">
    <property type="term" value="F:transketolase activity"/>
    <property type="evidence" value="ECO:0007669"/>
    <property type="project" value="UniProtKB-EC"/>
</dbReference>
<dbReference type="Gene3D" id="3.40.50.970">
    <property type="match status" value="2"/>
</dbReference>
<evidence type="ECO:0000256" key="7">
    <source>
        <dbReference type="ARBA" id="ARBA00022842"/>
    </source>
</evidence>
<dbReference type="InterPro" id="IPR005475">
    <property type="entry name" value="Transketolase-like_Pyr-bd"/>
</dbReference>
<evidence type="ECO:0000256" key="3">
    <source>
        <dbReference type="ARBA" id="ARBA00001964"/>
    </source>
</evidence>
<evidence type="ECO:0000256" key="4">
    <source>
        <dbReference type="ARBA" id="ARBA00007131"/>
    </source>
</evidence>
<dbReference type="PANTHER" id="PTHR43522:SF17">
    <property type="entry name" value="TRANSKETOLASE, CHLOROPLASTIC"/>
    <property type="match status" value="1"/>
</dbReference>
<dbReference type="InterPro" id="IPR009014">
    <property type="entry name" value="Transketo_C/PFOR_II"/>
</dbReference>
<evidence type="ECO:0000313" key="13">
    <source>
        <dbReference type="EMBL" id="KHN21709.1"/>
    </source>
</evidence>
<feature type="coiled-coil region" evidence="9">
    <location>
        <begin position="1"/>
        <end position="28"/>
    </location>
</feature>
<feature type="domain" description="Transketolase-like pyrimidine-binding" evidence="11">
    <location>
        <begin position="266"/>
        <end position="316"/>
    </location>
</feature>
<keyword evidence="5 13" id="KW-0808">Transferase</keyword>
<sequence length="400" mass="44328">MTDIRHNLKVLEEENESLKVDKDALVEVDTRSGCHSGTKDIIECNDEHVGKSVSNDLVDDSQKTSALEDFCKKSELTEPQTRTSNEEDQSHFALRFEASLCGHELKASMGLVAVAKFRERYLLWEKVALLVLGMTVFGLDLPIETKDTIPVGLDDVTTTIGFASPNKVNSYSVHGSALGAKEVDATRKNLGRPYELFHVLEDVKKHWSRHTPEGAKWNETFFIFHDLEAKWNAKFVEYEKKYSEEAAELKAIITGELPASWEKALSPIEHLASFRAMPNTLMLRPTDGNETVGSYKVVVVNRKRPSIVALCRQKLTQLPGTSIEGVEKGGYTISDNSSGRKGKAVTIASFVSWELFDEQSDEYNESLLPASVTARVSIETGSTFGCHNIVGSKGKVIGID</sequence>
<evidence type="ECO:0000259" key="10">
    <source>
        <dbReference type="Pfam" id="PF00456"/>
    </source>
</evidence>
<dbReference type="InterPro" id="IPR055152">
    <property type="entry name" value="Transketolase-like_C_2"/>
</dbReference>
<dbReference type="Pfam" id="PF02779">
    <property type="entry name" value="Transket_pyr"/>
    <property type="match status" value="1"/>
</dbReference>
<keyword evidence="6" id="KW-0479">Metal-binding</keyword>
<dbReference type="Pfam" id="PF22613">
    <property type="entry name" value="Transketolase_C_1"/>
    <property type="match status" value="1"/>
</dbReference>
<dbReference type="GO" id="GO:0005829">
    <property type="term" value="C:cytosol"/>
    <property type="evidence" value="ECO:0007669"/>
    <property type="project" value="TreeGrafter"/>
</dbReference>
<feature type="domain" description="Transketolase N-terminal" evidence="10">
    <location>
        <begin position="155"/>
        <end position="258"/>
    </location>
</feature>
<keyword evidence="8" id="KW-0786">Thiamine pyrophosphate</keyword>
<evidence type="ECO:0000256" key="6">
    <source>
        <dbReference type="ARBA" id="ARBA00022723"/>
    </source>
</evidence>
<feature type="domain" description="Transketolase-like C-terminal" evidence="12">
    <location>
        <begin position="341"/>
        <end position="400"/>
    </location>
</feature>
<evidence type="ECO:0000256" key="8">
    <source>
        <dbReference type="ARBA" id="ARBA00023052"/>
    </source>
</evidence>
<name>A0A0B2QNG0_GLYSO</name>
<accession>A0A0B2QNG0</accession>
<organism evidence="13">
    <name type="scientific">Glycine soja</name>
    <name type="common">Wild soybean</name>
    <dbReference type="NCBI Taxonomy" id="3848"/>
    <lineage>
        <taxon>Eukaryota</taxon>
        <taxon>Viridiplantae</taxon>
        <taxon>Streptophyta</taxon>
        <taxon>Embryophyta</taxon>
        <taxon>Tracheophyta</taxon>
        <taxon>Spermatophyta</taxon>
        <taxon>Magnoliopsida</taxon>
        <taxon>eudicotyledons</taxon>
        <taxon>Gunneridae</taxon>
        <taxon>Pentapetalae</taxon>
        <taxon>rosids</taxon>
        <taxon>fabids</taxon>
        <taxon>Fabales</taxon>
        <taxon>Fabaceae</taxon>
        <taxon>Papilionoideae</taxon>
        <taxon>50 kb inversion clade</taxon>
        <taxon>NPAAA clade</taxon>
        <taxon>indigoferoid/millettioid clade</taxon>
        <taxon>Phaseoleae</taxon>
        <taxon>Glycine</taxon>
        <taxon>Glycine subgen. Soja</taxon>
    </lineage>
</organism>
<dbReference type="AlphaFoldDB" id="A0A0B2QNG0"/>
<dbReference type="Proteomes" id="UP000053555">
    <property type="component" value="Unassembled WGS sequence"/>
</dbReference>
<comment type="cofactor">
    <cofactor evidence="2">
        <name>Mg(2+)</name>
        <dbReference type="ChEBI" id="CHEBI:18420"/>
    </cofactor>
</comment>
<gene>
    <name evidence="13" type="ORF">glysoja_045650</name>
</gene>